<dbReference type="PANTHER" id="PTHR10201:SF323">
    <property type="entry name" value="MATRIX METALLOPROTEINASE-21"/>
    <property type="match status" value="1"/>
</dbReference>
<dbReference type="GO" id="GO:0030574">
    <property type="term" value="P:collagen catabolic process"/>
    <property type="evidence" value="ECO:0007669"/>
    <property type="project" value="TreeGrafter"/>
</dbReference>
<dbReference type="SUPFAM" id="SSF55486">
    <property type="entry name" value="Metalloproteases ('zincins'), catalytic domain"/>
    <property type="match status" value="1"/>
</dbReference>
<dbReference type="GO" id="GO:0004222">
    <property type="term" value="F:metalloendopeptidase activity"/>
    <property type="evidence" value="ECO:0007669"/>
    <property type="project" value="InterPro"/>
</dbReference>
<dbReference type="GO" id="GO:0030198">
    <property type="term" value="P:extracellular matrix organization"/>
    <property type="evidence" value="ECO:0007669"/>
    <property type="project" value="TreeGrafter"/>
</dbReference>
<keyword evidence="2" id="KW-0479">Metal-binding</keyword>
<keyword evidence="3" id="KW-0378">Hydrolase</keyword>
<evidence type="ECO:0000256" key="4">
    <source>
        <dbReference type="ARBA" id="ARBA00022833"/>
    </source>
</evidence>
<dbReference type="PRINTS" id="PR00138">
    <property type="entry name" value="MATRIXIN"/>
</dbReference>
<dbReference type="AlphaFoldDB" id="X1V8T8"/>
<evidence type="ECO:0000313" key="8">
    <source>
        <dbReference type="EMBL" id="GAJ01730.1"/>
    </source>
</evidence>
<gene>
    <name evidence="8" type="ORF">S12H4_32016</name>
</gene>
<feature type="compositionally biased region" description="Polar residues" evidence="6">
    <location>
        <begin position="216"/>
        <end position="227"/>
    </location>
</feature>
<evidence type="ECO:0000256" key="3">
    <source>
        <dbReference type="ARBA" id="ARBA00022801"/>
    </source>
</evidence>
<protein>
    <recommendedName>
        <fullName evidence="7">Peptidase M10 metallopeptidase domain-containing protein</fullName>
    </recommendedName>
</protein>
<accession>X1V8T8</accession>
<keyword evidence="5" id="KW-0482">Metalloprotease</keyword>
<sequence length="227" mass="25390">MFRIRKLWLILTFTVLGLLAHATISSFAFKYEGIHWDDSDLPVTWELNQNGTADCAGEFQAVRSAYQTWENVAGSYFSETYLGTTSLTGPAYDYHNVVSWGHTEDSVATCYSWYYSATGRLVEFDIVFEDDYTWSSTGEAGKYDIQNIATHEFGHTLNLGDLYGSGDTEKTMYGYAASGETKKRTLHQDDIDGICYIYPKPENQPPDTPSVPTGPDSGTPNTSYTFT</sequence>
<dbReference type="InterPro" id="IPR024079">
    <property type="entry name" value="MetalloPept_cat_dom_sf"/>
</dbReference>
<feature type="region of interest" description="Disordered" evidence="6">
    <location>
        <begin position="198"/>
        <end position="227"/>
    </location>
</feature>
<evidence type="ECO:0000256" key="6">
    <source>
        <dbReference type="SAM" id="MobiDB-lite"/>
    </source>
</evidence>
<dbReference type="EMBL" id="BARW01018738">
    <property type="protein sequence ID" value="GAJ01730.1"/>
    <property type="molecule type" value="Genomic_DNA"/>
</dbReference>
<dbReference type="GO" id="GO:0006508">
    <property type="term" value="P:proteolysis"/>
    <property type="evidence" value="ECO:0007669"/>
    <property type="project" value="UniProtKB-KW"/>
</dbReference>
<organism evidence="8">
    <name type="scientific">marine sediment metagenome</name>
    <dbReference type="NCBI Taxonomy" id="412755"/>
    <lineage>
        <taxon>unclassified sequences</taxon>
        <taxon>metagenomes</taxon>
        <taxon>ecological metagenomes</taxon>
    </lineage>
</organism>
<reference evidence="8" key="1">
    <citation type="journal article" date="2014" name="Front. Microbiol.">
        <title>High frequency of phylogenetically diverse reductive dehalogenase-homologous genes in deep subseafloor sedimentary metagenomes.</title>
        <authorList>
            <person name="Kawai M."/>
            <person name="Futagami T."/>
            <person name="Toyoda A."/>
            <person name="Takaki Y."/>
            <person name="Nishi S."/>
            <person name="Hori S."/>
            <person name="Arai W."/>
            <person name="Tsubouchi T."/>
            <person name="Morono Y."/>
            <person name="Uchiyama I."/>
            <person name="Ito T."/>
            <person name="Fujiyama A."/>
            <person name="Inagaki F."/>
            <person name="Takami H."/>
        </authorList>
    </citation>
    <scope>NUCLEOTIDE SEQUENCE</scope>
    <source>
        <strain evidence="8">Expedition CK06-06</strain>
    </source>
</reference>
<proteinExistence type="predicted"/>
<evidence type="ECO:0000259" key="7">
    <source>
        <dbReference type="Pfam" id="PF00413"/>
    </source>
</evidence>
<comment type="caution">
    <text evidence="8">The sequence shown here is derived from an EMBL/GenBank/DDBJ whole genome shotgun (WGS) entry which is preliminary data.</text>
</comment>
<name>X1V8T8_9ZZZZ</name>
<feature type="non-terminal residue" evidence="8">
    <location>
        <position position="227"/>
    </location>
</feature>
<evidence type="ECO:0000256" key="1">
    <source>
        <dbReference type="ARBA" id="ARBA00022670"/>
    </source>
</evidence>
<evidence type="ECO:0000256" key="2">
    <source>
        <dbReference type="ARBA" id="ARBA00022723"/>
    </source>
</evidence>
<evidence type="ECO:0000256" key="5">
    <source>
        <dbReference type="ARBA" id="ARBA00023049"/>
    </source>
</evidence>
<dbReference type="InterPro" id="IPR001818">
    <property type="entry name" value="Pept_M10_metallopeptidase"/>
</dbReference>
<dbReference type="InterPro" id="IPR021190">
    <property type="entry name" value="Pept_M10A"/>
</dbReference>
<dbReference type="Pfam" id="PF00413">
    <property type="entry name" value="Peptidase_M10"/>
    <property type="match status" value="1"/>
</dbReference>
<keyword evidence="1" id="KW-0645">Protease</keyword>
<feature type="domain" description="Peptidase M10 metallopeptidase" evidence="7">
    <location>
        <begin position="42"/>
        <end position="198"/>
    </location>
</feature>
<dbReference type="Gene3D" id="3.40.390.10">
    <property type="entry name" value="Collagenase (Catalytic Domain)"/>
    <property type="match status" value="1"/>
</dbReference>
<dbReference type="PANTHER" id="PTHR10201">
    <property type="entry name" value="MATRIX METALLOPROTEINASE"/>
    <property type="match status" value="1"/>
</dbReference>
<dbReference type="GO" id="GO:0031012">
    <property type="term" value="C:extracellular matrix"/>
    <property type="evidence" value="ECO:0007669"/>
    <property type="project" value="InterPro"/>
</dbReference>
<keyword evidence="4" id="KW-0862">Zinc</keyword>
<dbReference type="GO" id="GO:0008270">
    <property type="term" value="F:zinc ion binding"/>
    <property type="evidence" value="ECO:0007669"/>
    <property type="project" value="InterPro"/>
</dbReference>